<evidence type="ECO:0000313" key="2">
    <source>
        <dbReference type="EMBL" id="GGF29494.1"/>
    </source>
</evidence>
<name>A0ABQ1UXT4_9BACT</name>
<protein>
    <submittedName>
        <fullName evidence="2">Uncharacterized protein</fullName>
    </submittedName>
</protein>
<reference evidence="3" key="1">
    <citation type="journal article" date="2019" name="Int. J. Syst. Evol. Microbiol.">
        <title>The Global Catalogue of Microorganisms (GCM) 10K type strain sequencing project: providing services to taxonomists for standard genome sequencing and annotation.</title>
        <authorList>
            <consortium name="The Broad Institute Genomics Platform"/>
            <consortium name="The Broad Institute Genome Sequencing Center for Infectious Disease"/>
            <person name="Wu L."/>
            <person name="Ma J."/>
        </authorList>
    </citation>
    <scope>NUCLEOTIDE SEQUENCE [LARGE SCALE GENOMIC DNA]</scope>
    <source>
        <strain evidence="3">CGMCC 1.15407</strain>
    </source>
</reference>
<evidence type="ECO:0000256" key="1">
    <source>
        <dbReference type="SAM" id="MobiDB-lite"/>
    </source>
</evidence>
<gene>
    <name evidence="2" type="ORF">GCM10011339_17130</name>
</gene>
<keyword evidence="3" id="KW-1185">Reference proteome</keyword>
<accession>A0ABQ1UXT4</accession>
<proteinExistence type="predicted"/>
<dbReference type="Proteomes" id="UP000647339">
    <property type="component" value="Unassembled WGS sequence"/>
</dbReference>
<dbReference type="EMBL" id="BMIU01000007">
    <property type="protein sequence ID" value="GGF29494.1"/>
    <property type="molecule type" value="Genomic_DNA"/>
</dbReference>
<feature type="region of interest" description="Disordered" evidence="1">
    <location>
        <begin position="49"/>
        <end position="68"/>
    </location>
</feature>
<evidence type="ECO:0000313" key="3">
    <source>
        <dbReference type="Proteomes" id="UP000647339"/>
    </source>
</evidence>
<comment type="caution">
    <text evidence="2">The sequence shown here is derived from an EMBL/GenBank/DDBJ whole genome shotgun (WGS) entry which is preliminary data.</text>
</comment>
<organism evidence="2 3">
    <name type="scientific">Echinicola rosea</name>
    <dbReference type="NCBI Taxonomy" id="1807691"/>
    <lineage>
        <taxon>Bacteria</taxon>
        <taxon>Pseudomonadati</taxon>
        <taxon>Bacteroidota</taxon>
        <taxon>Cytophagia</taxon>
        <taxon>Cytophagales</taxon>
        <taxon>Cyclobacteriaceae</taxon>
        <taxon>Echinicola</taxon>
    </lineage>
</organism>
<sequence length="148" mass="15981">MAANKKQHEVRWNAMVKIERTFTKTKETMNKLRLMIIGVLLAAGMSCSSENEDDIQPDPSGDRCEDVSSTLSGDVQSIMTSNCATSGCHVSGTGRVDFTDKQNIIQYASTINSYVQSGFMPPSGSGQSLTAGEKDDIFCWVSAGAQDN</sequence>